<evidence type="ECO:0000313" key="7">
    <source>
        <dbReference type="EMBL" id="KAK0715355.1"/>
    </source>
</evidence>
<keyword evidence="5" id="KW-0560">Oxidoreductase</keyword>
<accession>A0AA40DTW4</accession>
<dbReference type="InterPro" id="IPR002938">
    <property type="entry name" value="FAD-bd"/>
</dbReference>
<dbReference type="Proteomes" id="UP001172102">
    <property type="component" value="Unassembled WGS sequence"/>
</dbReference>
<keyword evidence="3" id="KW-0285">Flavoprotein</keyword>
<comment type="similarity">
    <text evidence="2">Belongs to the paxM FAD-dependent monooxygenase family.</text>
</comment>
<name>A0AA40DTW4_9PEZI</name>
<dbReference type="Gene3D" id="3.50.50.60">
    <property type="entry name" value="FAD/NAD(P)-binding domain"/>
    <property type="match status" value="1"/>
</dbReference>
<dbReference type="AlphaFoldDB" id="A0AA40DTW4"/>
<keyword evidence="8" id="KW-1185">Reference proteome</keyword>
<dbReference type="EMBL" id="JAUKUA010000004">
    <property type="protein sequence ID" value="KAK0715355.1"/>
    <property type="molecule type" value="Genomic_DNA"/>
</dbReference>
<feature type="domain" description="FAD-binding" evidence="6">
    <location>
        <begin position="9"/>
        <end position="328"/>
    </location>
</feature>
<dbReference type="Pfam" id="PF01494">
    <property type="entry name" value="FAD_binding_3"/>
    <property type="match status" value="1"/>
</dbReference>
<dbReference type="InterPro" id="IPR036188">
    <property type="entry name" value="FAD/NAD-bd_sf"/>
</dbReference>
<dbReference type="PANTHER" id="PTHR47356:SF2">
    <property type="entry name" value="FAD-BINDING DOMAIN-CONTAINING PROTEIN-RELATED"/>
    <property type="match status" value="1"/>
</dbReference>
<evidence type="ECO:0000256" key="5">
    <source>
        <dbReference type="ARBA" id="ARBA00023002"/>
    </source>
</evidence>
<reference evidence="7" key="1">
    <citation type="submission" date="2023-06" db="EMBL/GenBank/DDBJ databases">
        <title>Genome-scale phylogeny and comparative genomics of the fungal order Sordariales.</title>
        <authorList>
            <consortium name="Lawrence Berkeley National Laboratory"/>
            <person name="Hensen N."/>
            <person name="Bonometti L."/>
            <person name="Westerberg I."/>
            <person name="Brannstrom I.O."/>
            <person name="Guillou S."/>
            <person name="Cros-Aarteil S."/>
            <person name="Calhoun S."/>
            <person name="Haridas S."/>
            <person name="Kuo A."/>
            <person name="Mondo S."/>
            <person name="Pangilinan J."/>
            <person name="Riley R."/>
            <person name="Labutti K."/>
            <person name="Andreopoulos B."/>
            <person name="Lipzen A."/>
            <person name="Chen C."/>
            <person name="Yanf M."/>
            <person name="Daum C."/>
            <person name="Ng V."/>
            <person name="Clum A."/>
            <person name="Steindorff A."/>
            <person name="Ohm R."/>
            <person name="Martin F."/>
            <person name="Silar P."/>
            <person name="Natvig D."/>
            <person name="Lalanne C."/>
            <person name="Gautier V."/>
            <person name="Ament-Velasquez S.L."/>
            <person name="Kruys A."/>
            <person name="Hutchinson M.I."/>
            <person name="Powell A.J."/>
            <person name="Barry K."/>
            <person name="Miller A.N."/>
            <person name="Grigoriev I.V."/>
            <person name="Debuchy R."/>
            <person name="Gladieux P."/>
            <person name="Thoren M.H."/>
            <person name="Johannesson H."/>
        </authorList>
    </citation>
    <scope>NUCLEOTIDE SEQUENCE</scope>
    <source>
        <strain evidence="7">SMH4607-1</strain>
    </source>
</reference>
<evidence type="ECO:0000256" key="2">
    <source>
        <dbReference type="ARBA" id="ARBA00007992"/>
    </source>
</evidence>
<protein>
    <recommendedName>
        <fullName evidence="6">FAD-binding domain-containing protein</fullName>
    </recommendedName>
</protein>
<dbReference type="GO" id="GO:0004497">
    <property type="term" value="F:monooxygenase activity"/>
    <property type="evidence" value="ECO:0007669"/>
    <property type="project" value="InterPro"/>
</dbReference>
<evidence type="ECO:0000313" key="8">
    <source>
        <dbReference type="Proteomes" id="UP001172102"/>
    </source>
</evidence>
<evidence type="ECO:0000259" key="6">
    <source>
        <dbReference type="Pfam" id="PF01494"/>
    </source>
</evidence>
<dbReference type="GO" id="GO:0071949">
    <property type="term" value="F:FAD binding"/>
    <property type="evidence" value="ECO:0007669"/>
    <property type="project" value="InterPro"/>
</dbReference>
<comment type="caution">
    <text evidence="7">The sequence shown here is derived from an EMBL/GenBank/DDBJ whole genome shotgun (WGS) entry which is preliminary data.</text>
</comment>
<gene>
    <name evidence="7" type="ORF">B0H67DRAFT_645119</name>
</gene>
<dbReference type="InterPro" id="IPR050562">
    <property type="entry name" value="FAD_mOase_fung"/>
</dbReference>
<sequence>MDGNIDSKFRVIVVGGGSVGLTAAHALSQAGIDYVVLENHSSVTTDVGASLVLWPHGLRVLAQLGLLKPLRDASVGMCRTQSVTLTGEKYRDSHVLDAIFENFLLPVTAHEQTIFHRAHLLRVLHENFGEADKACILTDKKVTDIVVNDDGVEARCADGSTHHGSILIGVDEAHSVVRQRMHELAVKASAPKVNPEQPYLAEYRALWCTFPRQQGVGTGDAIDVHGDGASLQCIEDIEAFAARFGDHAISEHLKVKDVFHQRYTAGMANLEEGIVKHWSWDRIVLVGDACHKFTPNQGLGYNNGVQDVVRLLNELRRVVPVDGSATPSLGALTKAFSRYQASRKKAVKKDYKSSFETTRMSVWSSWAYYIIHRHLLPSIYPVERKKDG</sequence>
<dbReference type="PANTHER" id="PTHR47356">
    <property type="entry name" value="FAD-DEPENDENT MONOOXYGENASE ASQG-RELATED"/>
    <property type="match status" value="1"/>
</dbReference>
<comment type="cofactor">
    <cofactor evidence="1">
        <name>FAD</name>
        <dbReference type="ChEBI" id="CHEBI:57692"/>
    </cofactor>
</comment>
<dbReference type="PRINTS" id="PR00420">
    <property type="entry name" value="RNGMNOXGNASE"/>
</dbReference>
<proteinExistence type="inferred from homology"/>
<keyword evidence="4" id="KW-0274">FAD</keyword>
<dbReference type="SUPFAM" id="SSF51905">
    <property type="entry name" value="FAD/NAD(P)-binding domain"/>
    <property type="match status" value="1"/>
</dbReference>
<evidence type="ECO:0000256" key="1">
    <source>
        <dbReference type="ARBA" id="ARBA00001974"/>
    </source>
</evidence>
<evidence type="ECO:0000256" key="4">
    <source>
        <dbReference type="ARBA" id="ARBA00022827"/>
    </source>
</evidence>
<organism evidence="7 8">
    <name type="scientific">Lasiosphaeris hirsuta</name>
    <dbReference type="NCBI Taxonomy" id="260670"/>
    <lineage>
        <taxon>Eukaryota</taxon>
        <taxon>Fungi</taxon>
        <taxon>Dikarya</taxon>
        <taxon>Ascomycota</taxon>
        <taxon>Pezizomycotina</taxon>
        <taxon>Sordariomycetes</taxon>
        <taxon>Sordariomycetidae</taxon>
        <taxon>Sordariales</taxon>
        <taxon>Lasiosphaeriaceae</taxon>
        <taxon>Lasiosphaeris</taxon>
    </lineage>
</organism>
<evidence type="ECO:0000256" key="3">
    <source>
        <dbReference type="ARBA" id="ARBA00022630"/>
    </source>
</evidence>